<evidence type="ECO:0000313" key="2">
    <source>
        <dbReference type="Proteomes" id="UP000663722"/>
    </source>
</evidence>
<dbReference type="AlphaFoldDB" id="A0A975BTY3"/>
<dbReference type="Proteomes" id="UP000663722">
    <property type="component" value="Chromosome"/>
</dbReference>
<evidence type="ECO:0000313" key="1">
    <source>
        <dbReference type="EMBL" id="QTA91760.1"/>
    </source>
</evidence>
<accession>A0A975BTY3</accession>
<organism evidence="1 2">
    <name type="scientific">Desulfonema magnum</name>
    <dbReference type="NCBI Taxonomy" id="45655"/>
    <lineage>
        <taxon>Bacteria</taxon>
        <taxon>Pseudomonadati</taxon>
        <taxon>Thermodesulfobacteriota</taxon>
        <taxon>Desulfobacteria</taxon>
        <taxon>Desulfobacterales</taxon>
        <taxon>Desulfococcaceae</taxon>
        <taxon>Desulfonema</taxon>
    </lineage>
</organism>
<proteinExistence type="predicted"/>
<keyword evidence="2" id="KW-1185">Reference proteome</keyword>
<protein>
    <submittedName>
        <fullName evidence="1">Uncharacterized protein</fullName>
    </submittedName>
</protein>
<sequence>MQVREILSEIRNREVIAKGSSVKIRKRLEKLYGHGNWRKMKGCAEVRLSDGSVRLAEIHWFEAHGIGKRNIKVKHYL</sequence>
<dbReference type="EMBL" id="CP061800">
    <property type="protein sequence ID" value="QTA91760.1"/>
    <property type="molecule type" value="Genomic_DNA"/>
</dbReference>
<name>A0A975BTY3_9BACT</name>
<dbReference type="KEGG" id="dmm:dnm_078340"/>
<reference evidence="1" key="1">
    <citation type="journal article" date="2021" name="Microb. Physiol.">
        <title>Proteogenomic Insights into the Physiology of Marine, Sulfate-Reducing, Filamentous Desulfonema limicola and Desulfonema magnum.</title>
        <authorList>
            <person name="Schnaars V."/>
            <person name="Wohlbrand L."/>
            <person name="Scheve S."/>
            <person name="Hinrichs C."/>
            <person name="Reinhardt R."/>
            <person name="Rabus R."/>
        </authorList>
    </citation>
    <scope>NUCLEOTIDE SEQUENCE</scope>
    <source>
        <strain evidence="1">4be13</strain>
    </source>
</reference>
<gene>
    <name evidence="1" type="ORF">dnm_078340</name>
</gene>